<proteinExistence type="predicted"/>
<dbReference type="PANTHER" id="PTHR47958">
    <property type="entry name" value="ATP-DEPENDENT RNA HELICASE DBP3"/>
    <property type="match status" value="1"/>
</dbReference>
<comment type="caution">
    <text evidence="2">The sequence shown here is derived from an EMBL/GenBank/DDBJ whole genome shotgun (WGS) entry which is preliminary data.</text>
</comment>
<sequence length="93" mass="10296">ALHSGQNGGVESYVHRIGRTGRAGKRGRAITFFTSEDQGSRELTELLRGAEQEVPAELEALIEREENERWVRDRKAAYWSGGKRGAKGKGKGK</sequence>
<evidence type="ECO:0000259" key="1">
    <source>
        <dbReference type="PROSITE" id="PS51194"/>
    </source>
</evidence>
<dbReference type="EMBL" id="CAJNNV010012938">
    <property type="protein sequence ID" value="CAE8601235.1"/>
    <property type="molecule type" value="Genomic_DNA"/>
</dbReference>
<dbReference type="Proteomes" id="UP000654075">
    <property type="component" value="Unassembled WGS sequence"/>
</dbReference>
<keyword evidence="3" id="KW-1185">Reference proteome</keyword>
<dbReference type="InterPro" id="IPR001650">
    <property type="entry name" value="Helicase_C-like"/>
</dbReference>
<feature type="non-terminal residue" evidence="2">
    <location>
        <position position="93"/>
    </location>
</feature>
<dbReference type="PROSITE" id="PS51194">
    <property type="entry name" value="HELICASE_CTER"/>
    <property type="match status" value="1"/>
</dbReference>
<feature type="domain" description="Helicase C-terminal" evidence="1">
    <location>
        <begin position="1"/>
        <end position="62"/>
    </location>
</feature>
<dbReference type="SUPFAM" id="SSF52540">
    <property type="entry name" value="P-loop containing nucleoside triphosphate hydrolases"/>
    <property type="match status" value="1"/>
</dbReference>
<organism evidence="2 3">
    <name type="scientific">Polarella glacialis</name>
    <name type="common">Dinoflagellate</name>
    <dbReference type="NCBI Taxonomy" id="89957"/>
    <lineage>
        <taxon>Eukaryota</taxon>
        <taxon>Sar</taxon>
        <taxon>Alveolata</taxon>
        <taxon>Dinophyceae</taxon>
        <taxon>Suessiales</taxon>
        <taxon>Suessiaceae</taxon>
        <taxon>Polarella</taxon>
    </lineage>
</organism>
<dbReference type="InterPro" id="IPR027417">
    <property type="entry name" value="P-loop_NTPase"/>
</dbReference>
<protein>
    <recommendedName>
        <fullName evidence="1">Helicase C-terminal domain-containing protein</fullName>
    </recommendedName>
</protein>
<evidence type="ECO:0000313" key="2">
    <source>
        <dbReference type="EMBL" id="CAE8601235.1"/>
    </source>
</evidence>
<name>A0A813ERS7_POLGL</name>
<reference evidence="2" key="1">
    <citation type="submission" date="2021-02" db="EMBL/GenBank/DDBJ databases">
        <authorList>
            <person name="Dougan E. K."/>
            <person name="Rhodes N."/>
            <person name="Thang M."/>
            <person name="Chan C."/>
        </authorList>
    </citation>
    <scope>NUCLEOTIDE SEQUENCE</scope>
</reference>
<dbReference type="AlphaFoldDB" id="A0A813ERS7"/>
<accession>A0A813ERS7</accession>
<dbReference type="Gene3D" id="3.40.50.300">
    <property type="entry name" value="P-loop containing nucleotide triphosphate hydrolases"/>
    <property type="match status" value="1"/>
</dbReference>
<evidence type="ECO:0000313" key="3">
    <source>
        <dbReference type="Proteomes" id="UP000654075"/>
    </source>
</evidence>
<feature type="non-terminal residue" evidence="2">
    <location>
        <position position="1"/>
    </location>
</feature>
<gene>
    <name evidence="2" type="ORF">PGLA1383_LOCUS19531</name>
</gene>